<accession>A0A1L7XUA0</accession>
<proteinExistence type="inferred from homology"/>
<dbReference type="PRINTS" id="PR00080">
    <property type="entry name" value="SDRFAMILY"/>
</dbReference>
<dbReference type="STRING" id="576137.A0A1L7XUA0"/>
<dbReference type="InterPro" id="IPR057326">
    <property type="entry name" value="KR_dom"/>
</dbReference>
<dbReference type="AlphaFoldDB" id="A0A1L7XUA0"/>
<organism evidence="5 6">
    <name type="scientific">Phialocephala subalpina</name>
    <dbReference type="NCBI Taxonomy" id="576137"/>
    <lineage>
        <taxon>Eukaryota</taxon>
        <taxon>Fungi</taxon>
        <taxon>Dikarya</taxon>
        <taxon>Ascomycota</taxon>
        <taxon>Pezizomycotina</taxon>
        <taxon>Leotiomycetes</taxon>
        <taxon>Helotiales</taxon>
        <taxon>Mollisiaceae</taxon>
        <taxon>Phialocephala</taxon>
        <taxon>Phialocephala fortinii species complex</taxon>
    </lineage>
</organism>
<evidence type="ECO:0000313" key="6">
    <source>
        <dbReference type="Proteomes" id="UP000184330"/>
    </source>
</evidence>
<evidence type="ECO:0000256" key="1">
    <source>
        <dbReference type="ARBA" id="ARBA00006484"/>
    </source>
</evidence>
<dbReference type="GO" id="GO:0016491">
    <property type="term" value="F:oxidoreductase activity"/>
    <property type="evidence" value="ECO:0007669"/>
    <property type="project" value="UniProtKB-KW"/>
</dbReference>
<reference evidence="5 6" key="1">
    <citation type="submission" date="2016-03" db="EMBL/GenBank/DDBJ databases">
        <authorList>
            <person name="Ploux O."/>
        </authorList>
    </citation>
    <scope>NUCLEOTIDE SEQUENCE [LARGE SCALE GENOMIC DNA]</scope>
    <source>
        <strain evidence="5 6">UAMH 11012</strain>
    </source>
</reference>
<dbReference type="InterPro" id="IPR036291">
    <property type="entry name" value="NAD(P)-bd_dom_sf"/>
</dbReference>
<dbReference type="PRINTS" id="PR00081">
    <property type="entry name" value="GDHRDH"/>
</dbReference>
<gene>
    <name evidence="5" type="ORF">PAC_18499</name>
</gene>
<keyword evidence="2" id="KW-0560">Oxidoreductase</keyword>
<dbReference type="EMBL" id="FJOG01000057">
    <property type="protein sequence ID" value="CZR68600.1"/>
    <property type="molecule type" value="Genomic_DNA"/>
</dbReference>
<dbReference type="Pfam" id="PF00106">
    <property type="entry name" value="adh_short"/>
    <property type="match status" value="1"/>
</dbReference>
<evidence type="ECO:0000259" key="4">
    <source>
        <dbReference type="SMART" id="SM00822"/>
    </source>
</evidence>
<dbReference type="PANTHER" id="PTHR43976">
    <property type="entry name" value="SHORT CHAIN DEHYDROGENASE"/>
    <property type="match status" value="1"/>
</dbReference>
<sequence>MSKVWFITGSSRGLGLAITEAVLQSGASVIATARNPSSLDHLVQKYGSKILPLALDVTNNDQVLAAVKAGHEHFGRIDVVVNNAGYADTVAIEDISLDSFHAQFNVNYFGVVYVTKAILPILRKQGSGYIINVSSAGGRMGTPGLAAYQSAKWAVGGFSTCLSQEVAPLGIKVTVMEPGGMNTDWAGSSMNVPSVSEPYQQTVGVFAEMIRKFAGQAPSSLEKIAGIVMKLAGLDEVPLRLLVGPDAVHFGGQAGENLKASDEKWKELSLSAADQEFTGLPSDVQV</sequence>
<dbReference type="CDD" id="cd05374">
    <property type="entry name" value="17beta-HSD-like_SDR_c"/>
    <property type="match status" value="1"/>
</dbReference>
<evidence type="ECO:0000256" key="3">
    <source>
        <dbReference type="RuleBase" id="RU000363"/>
    </source>
</evidence>
<protein>
    <submittedName>
        <fullName evidence="5">Probable Acetoin(Diacetyl) reductase</fullName>
    </submittedName>
</protein>
<name>A0A1L7XUA0_9HELO</name>
<keyword evidence="6" id="KW-1185">Reference proteome</keyword>
<dbReference type="InterPro" id="IPR002347">
    <property type="entry name" value="SDR_fam"/>
</dbReference>
<dbReference type="OrthoDB" id="1274115at2759"/>
<evidence type="ECO:0000313" key="5">
    <source>
        <dbReference type="EMBL" id="CZR68600.1"/>
    </source>
</evidence>
<dbReference type="SUPFAM" id="SSF51735">
    <property type="entry name" value="NAD(P)-binding Rossmann-fold domains"/>
    <property type="match status" value="1"/>
</dbReference>
<dbReference type="InterPro" id="IPR051911">
    <property type="entry name" value="SDR_oxidoreductase"/>
</dbReference>
<dbReference type="SMART" id="SM00822">
    <property type="entry name" value="PKS_KR"/>
    <property type="match status" value="1"/>
</dbReference>
<evidence type="ECO:0000256" key="2">
    <source>
        <dbReference type="ARBA" id="ARBA00023002"/>
    </source>
</evidence>
<comment type="similarity">
    <text evidence="1 3">Belongs to the short-chain dehydrogenases/reductases (SDR) family.</text>
</comment>
<feature type="domain" description="Ketoreductase" evidence="4">
    <location>
        <begin position="3"/>
        <end position="188"/>
    </location>
</feature>
<dbReference type="Gene3D" id="3.40.50.720">
    <property type="entry name" value="NAD(P)-binding Rossmann-like Domain"/>
    <property type="match status" value="1"/>
</dbReference>
<dbReference type="PANTHER" id="PTHR43976:SF16">
    <property type="entry name" value="SHORT-CHAIN DEHYDROGENASE_REDUCTASE FAMILY PROTEIN"/>
    <property type="match status" value="1"/>
</dbReference>
<dbReference type="Proteomes" id="UP000184330">
    <property type="component" value="Unassembled WGS sequence"/>
</dbReference>